<dbReference type="Gene3D" id="2.40.160.20">
    <property type="match status" value="1"/>
</dbReference>
<protein>
    <recommendedName>
        <fullName evidence="2">Outer membrane protein beta-barrel domain-containing protein</fullName>
    </recommendedName>
</protein>
<dbReference type="AlphaFoldDB" id="A0A133NFR8"/>
<dbReference type="Pfam" id="PF13505">
    <property type="entry name" value="OMP_b-brl"/>
    <property type="match status" value="1"/>
</dbReference>
<evidence type="ECO:0000313" key="3">
    <source>
        <dbReference type="EMBL" id="KXA15097.1"/>
    </source>
</evidence>
<organism evidence="3 4">
    <name type="scientific">Fusobacterium equinum</name>
    <dbReference type="NCBI Taxonomy" id="134605"/>
    <lineage>
        <taxon>Bacteria</taxon>
        <taxon>Fusobacteriati</taxon>
        <taxon>Fusobacteriota</taxon>
        <taxon>Fusobacteriia</taxon>
        <taxon>Fusobacteriales</taxon>
        <taxon>Fusobacteriaceae</taxon>
        <taxon>Fusobacterium</taxon>
    </lineage>
</organism>
<evidence type="ECO:0000256" key="1">
    <source>
        <dbReference type="ARBA" id="ARBA00022729"/>
    </source>
</evidence>
<evidence type="ECO:0000259" key="2">
    <source>
        <dbReference type="Pfam" id="PF13505"/>
    </source>
</evidence>
<reference evidence="4" key="1">
    <citation type="submission" date="2016-01" db="EMBL/GenBank/DDBJ databases">
        <authorList>
            <person name="Mitreva M."/>
            <person name="Pepin K.H."/>
            <person name="Mihindukulasuriya K.A."/>
            <person name="Fulton R."/>
            <person name="Fronick C."/>
            <person name="O'Laughlin M."/>
            <person name="Miner T."/>
            <person name="Herter B."/>
            <person name="Rosa B.A."/>
            <person name="Cordes M."/>
            <person name="Tomlinson C."/>
            <person name="Wollam A."/>
            <person name="Palsikar V.B."/>
            <person name="Mardis E.R."/>
            <person name="Wilson R.K."/>
        </authorList>
    </citation>
    <scope>NUCLEOTIDE SEQUENCE [LARGE SCALE GENOMIC DNA]</scope>
    <source>
        <strain evidence="4">CMW8396</strain>
    </source>
</reference>
<evidence type="ECO:0000313" key="4">
    <source>
        <dbReference type="Proteomes" id="UP000070617"/>
    </source>
</evidence>
<dbReference type="RefSeq" id="WP_060793585.1">
    <property type="nucleotide sequence ID" value="NZ_KQ956527.1"/>
</dbReference>
<dbReference type="SUPFAM" id="SSF56925">
    <property type="entry name" value="OMPA-like"/>
    <property type="match status" value="1"/>
</dbReference>
<dbReference type="InterPro" id="IPR027385">
    <property type="entry name" value="Beta-barrel_OMP"/>
</dbReference>
<keyword evidence="4" id="KW-1185">Reference proteome</keyword>
<dbReference type="STRING" id="134605.HMPREF3206_00776"/>
<name>A0A133NFR8_9FUSO</name>
<proteinExistence type="predicted"/>
<accession>A0A133NFR8</accession>
<comment type="caution">
    <text evidence="3">The sequence shown here is derived from an EMBL/GenBank/DDBJ whole genome shotgun (WGS) entry which is preliminary data.</text>
</comment>
<dbReference type="EMBL" id="LRPX01000032">
    <property type="protein sequence ID" value="KXA15097.1"/>
    <property type="molecule type" value="Genomic_DNA"/>
</dbReference>
<dbReference type="PATRIC" id="fig|134605.3.peg.775"/>
<keyword evidence="1" id="KW-0732">Signal</keyword>
<feature type="domain" description="Outer membrane protein beta-barrel" evidence="2">
    <location>
        <begin position="6"/>
        <end position="206"/>
    </location>
</feature>
<gene>
    <name evidence="3" type="ORF">HMPREF3206_00776</name>
</gene>
<dbReference type="InterPro" id="IPR011250">
    <property type="entry name" value="OMP/PagP_B-barrel"/>
</dbReference>
<dbReference type="Proteomes" id="UP000070617">
    <property type="component" value="Unassembled WGS sequence"/>
</dbReference>
<sequence length="208" mass="22756">MKKLVLTLMAITSITAVGENHIYGKIGGDLYTRFSRIGRGSGSLFQSNHGRGLGIFLEATTDATPNVELGAGIGYIRRASGKNMERTVNRDNSTDNWKTARYDSIPLYATAKYNFITEGEIKPYVKADLGYSFNHARNKVYPDAKTKVKNGLYAGVGIGVEYGNLVTELSYNVTGAKVSVKGTGYTLAESQKYNNAAVRFSVGYKFNF</sequence>